<keyword evidence="13" id="KW-0175">Coiled coil</keyword>
<dbReference type="Pfam" id="PF00307">
    <property type="entry name" value="CH"/>
    <property type="match status" value="2"/>
</dbReference>
<dbReference type="CDD" id="cd21193">
    <property type="entry name" value="CH_beta_spectrin_rpt1"/>
    <property type="match status" value="1"/>
</dbReference>
<keyword evidence="10" id="KW-0009">Actin-binding</keyword>
<feature type="domain" description="Calponin-homology (CH)" evidence="17">
    <location>
        <begin position="85"/>
        <end position="189"/>
    </location>
</feature>
<dbReference type="InterPro" id="IPR001452">
    <property type="entry name" value="SH3_domain"/>
</dbReference>
<dbReference type="GO" id="GO:0003779">
    <property type="term" value="F:actin binding"/>
    <property type="evidence" value="ECO:0007669"/>
    <property type="project" value="UniProtKB-KW"/>
</dbReference>
<dbReference type="WBParaSite" id="PgR033_g091_t01">
    <property type="protein sequence ID" value="PgR033_g091_t01"/>
    <property type="gene ID" value="PgR033_g091"/>
</dbReference>
<dbReference type="Gene3D" id="2.30.30.40">
    <property type="entry name" value="SH3 Domains"/>
    <property type="match status" value="1"/>
</dbReference>
<evidence type="ECO:0000313" key="19">
    <source>
        <dbReference type="WBParaSite" id="PgR033_g091_t01"/>
    </source>
</evidence>
<evidence type="ECO:0000256" key="3">
    <source>
        <dbReference type="ARBA" id="ARBA00022443"/>
    </source>
</evidence>
<dbReference type="Pfam" id="PF15410">
    <property type="entry name" value="PH_9"/>
    <property type="match status" value="1"/>
</dbReference>
<evidence type="ECO:0000256" key="9">
    <source>
        <dbReference type="ARBA" id="ARBA00022737"/>
    </source>
</evidence>
<feature type="coiled-coil region" evidence="13">
    <location>
        <begin position="1959"/>
        <end position="1986"/>
    </location>
</feature>
<accession>A0A915BBY7</accession>
<dbReference type="GO" id="GO:0051693">
    <property type="term" value="P:actin filament capping"/>
    <property type="evidence" value="ECO:0007669"/>
    <property type="project" value="UniProtKB-KW"/>
</dbReference>
<dbReference type="InterPro" id="IPR041681">
    <property type="entry name" value="PH_9"/>
</dbReference>
<dbReference type="GO" id="GO:0016020">
    <property type="term" value="C:membrane"/>
    <property type="evidence" value="ECO:0007669"/>
    <property type="project" value="UniProtKB-ARBA"/>
</dbReference>
<reference evidence="19 20" key="1">
    <citation type="submission" date="2022-11" db="UniProtKB">
        <authorList>
            <consortium name="WormBaseParasite"/>
        </authorList>
    </citation>
    <scope>IDENTIFICATION</scope>
</reference>
<evidence type="ECO:0000256" key="13">
    <source>
        <dbReference type="SAM" id="Coils"/>
    </source>
</evidence>
<name>A0A915BBY7_PARUN</name>
<dbReference type="PROSITE" id="PS50003">
    <property type="entry name" value="PH_DOMAIN"/>
    <property type="match status" value="1"/>
</dbReference>
<feature type="coiled-coil region" evidence="13">
    <location>
        <begin position="2272"/>
        <end position="2345"/>
    </location>
</feature>
<dbReference type="PROSITE" id="PS50002">
    <property type="entry name" value="SH3"/>
    <property type="match status" value="1"/>
</dbReference>
<keyword evidence="3 12" id="KW-0728">SH3 domain</keyword>
<dbReference type="Gene3D" id="1.10.418.10">
    <property type="entry name" value="Calponin-like domain"/>
    <property type="match status" value="2"/>
</dbReference>
<dbReference type="SUPFAM" id="SSF46966">
    <property type="entry name" value="Spectrin repeat"/>
    <property type="match status" value="22"/>
</dbReference>
<dbReference type="InterPro" id="IPR011993">
    <property type="entry name" value="PH-like_dom_sf"/>
</dbReference>
<keyword evidence="5" id="KW-0963">Cytoplasm</keyword>
<protein>
    <submittedName>
        <fullName evidence="19 20">Spectrin beta chain</fullName>
    </submittedName>
</protein>
<evidence type="ECO:0000256" key="14">
    <source>
        <dbReference type="SAM" id="MobiDB-lite"/>
    </source>
</evidence>
<evidence type="ECO:0000256" key="11">
    <source>
        <dbReference type="ARBA" id="ARBA00023212"/>
    </source>
</evidence>
<dbReference type="Pfam" id="PF00435">
    <property type="entry name" value="Spectrin"/>
    <property type="match status" value="28"/>
</dbReference>
<evidence type="ECO:0000313" key="18">
    <source>
        <dbReference type="Proteomes" id="UP000887569"/>
    </source>
</evidence>
<feature type="region of interest" description="Disordered" evidence="14">
    <location>
        <begin position="3703"/>
        <end position="3736"/>
    </location>
</feature>
<dbReference type="SMART" id="SM00233">
    <property type="entry name" value="PH"/>
    <property type="match status" value="1"/>
</dbReference>
<dbReference type="InterPro" id="IPR001605">
    <property type="entry name" value="PH_dom-spectrin-type"/>
</dbReference>
<keyword evidence="8" id="KW-0493">Microtubule</keyword>
<feature type="compositionally biased region" description="Low complexity" evidence="14">
    <location>
        <begin position="3993"/>
        <end position="4008"/>
    </location>
</feature>
<evidence type="ECO:0000256" key="12">
    <source>
        <dbReference type="PROSITE-ProRule" id="PRU00192"/>
    </source>
</evidence>
<feature type="region of interest" description="Disordered" evidence="14">
    <location>
        <begin position="3592"/>
        <end position="3633"/>
    </location>
</feature>
<dbReference type="SMART" id="SM00150">
    <property type="entry name" value="SPEC"/>
    <property type="match status" value="29"/>
</dbReference>
<proteinExistence type="inferred from homology"/>
<keyword evidence="4" id="KW-0117">Actin capping</keyword>
<dbReference type="WBParaSite" id="PgR033_g091_t02">
    <property type="protein sequence ID" value="PgR033_g091_t02"/>
    <property type="gene ID" value="PgR033_g091"/>
</dbReference>
<dbReference type="FunFam" id="1.10.418.10:FF:000001">
    <property type="entry name" value="Actinin alpha 1"/>
    <property type="match status" value="1"/>
</dbReference>
<dbReference type="InterPro" id="IPR002017">
    <property type="entry name" value="Spectrin_repeat"/>
</dbReference>
<dbReference type="InterPro" id="IPR036028">
    <property type="entry name" value="SH3-like_dom_sf"/>
</dbReference>
<keyword evidence="7" id="KW-0344">Guanine-nucleotide releasing factor</keyword>
<feature type="domain" description="SH3" evidence="15">
    <location>
        <begin position="857"/>
        <end position="914"/>
    </location>
</feature>
<dbReference type="GO" id="GO:0005737">
    <property type="term" value="C:cytoplasm"/>
    <property type="evidence" value="ECO:0007669"/>
    <property type="project" value="UniProtKB-ARBA"/>
</dbReference>
<keyword evidence="6" id="KW-0597">Phosphoprotein</keyword>
<keyword evidence="18" id="KW-1185">Reference proteome</keyword>
<organism evidence="18 19">
    <name type="scientific">Parascaris univalens</name>
    <name type="common">Nematode worm</name>
    <dbReference type="NCBI Taxonomy" id="6257"/>
    <lineage>
        <taxon>Eukaryota</taxon>
        <taxon>Metazoa</taxon>
        <taxon>Ecdysozoa</taxon>
        <taxon>Nematoda</taxon>
        <taxon>Chromadorea</taxon>
        <taxon>Rhabditida</taxon>
        <taxon>Spirurina</taxon>
        <taxon>Ascaridomorpha</taxon>
        <taxon>Ascaridoidea</taxon>
        <taxon>Ascarididae</taxon>
        <taxon>Parascaris</taxon>
    </lineage>
</organism>
<feature type="domain" description="PH" evidence="16">
    <location>
        <begin position="3750"/>
        <end position="3858"/>
    </location>
</feature>
<dbReference type="CDD" id="cd21194">
    <property type="entry name" value="CH_beta_spectrin_rpt2"/>
    <property type="match status" value="1"/>
</dbReference>
<dbReference type="FunFam" id="1.20.58.60:FF:000007">
    <property type="entry name" value="Spectrin alpha chain non-erythrocytic 1"/>
    <property type="match status" value="1"/>
</dbReference>
<dbReference type="PANTHER" id="PTHR11915">
    <property type="entry name" value="SPECTRIN/FILAMIN RELATED CYTOSKELETAL PROTEIN"/>
    <property type="match status" value="1"/>
</dbReference>
<feature type="region of interest" description="Disordered" evidence="14">
    <location>
        <begin position="3961"/>
        <end position="4037"/>
    </location>
</feature>
<dbReference type="InterPro" id="IPR036872">
    <property type="entry name" value="CH_dom_sf"/>
</dbReference>
<dbReference type="InterPro" id="IPR001589">
    <property type="entry name" value="Actinin_actin-bd_CS"/>
</dbReference>
<keyword evidence="9" id="KW-0677">Repeat</keyword>
<feature type="coiled-coil region" evidence="13">
    <location>
        <begin position="806"/>
        <end position="840"/>
    </location>
</feature>
<dbReference type="FunFam" id="1.10.418.10:FF:000043">
    <property type="entry name" value="Spectrin beta chain, non-erythrocytic"/>
    <property type="match status" value="1"/>
</dbReference>
<dbReference type="Gene3D" id="2.30.29.30">
    <property type="entry name" value="Pleckstrin-homology domain (PH domain)/Phosphotyrosine-binding domain (PTB)"/>
    <property type="match status" value="1"/>
</dbReference>
<feature type="compositionally biased region" description="Basic and acidic residues" evidence="14">
    <location>
        <begin position="3592"/>
        <end position="3631"/>
    </location>
</feature>
<comment type="similarity">
    <text evidence="2">Belongs to the spectrin family.</text>
</comment>
<evidence type="ECO:0000256" key="7">
    <source>
        <dbReference type="ARBA" id="ARBA00022658"/>
    </source>
</evidence>
<evidence type="ECO:0000256" key="5">
    <source>
        <dbReference type="ARBA" id="ARBA00022490"/>
    </source>
</evidence>
<dbReference type="CDD" id="cd00174">
    <property type="entry name" value="SH3"/>
    <property type="match status" value="1"/>
</dbReference>
<feature type="domain" description="Calponin-homology (CH)" evidence="17">
    <location>
        <begin position="205"/>
        <end position="310"/>
    </location>
</feature>
<dbReference type="InterPro" id="IPR001715">
    <property type="entry name" value="CH_dom"/>
</dbReference>
<keyword evidence="11" id="KW-0206">Cytoskeleton</keyword>
<feature type="region of interest" description="Disordered" evidence="14">
    <location>
        <begin position="3867"/>
        <end position="3920"/>
    </location>
</feature>
<dbReference type="InterPro" id="IPR018159">
    <property type="entry name" value="Spectrin/alpha-actinin"/>
</dbReference>
<evidence type="ECO:0000259" key="17">
    <source>
        <dbReference type="PROSITE" id="PS50021"/>
    </source>
</evidence>
<dbReference type="SUPFAM" id="SSF50044">
    <property type="entry name" value="SH3-domain"/>
    <property type="match status" value="1"/>
</dbReference>
<evidence type="ECO:0000256" key="4">
    <source>
        <dbReference type="ARBA" id="ARBA00022467"/>
    </source>
</evidence>
<feature type="coiled-coil region" evidence="13">
    <location>
        <begin position="1275"/>
        <end position="1352"/>
    </location>
</feature>
<feature type="compositionally biased region" description="Polar residues" evidence="14">
    <location>
        <begin position="3722"/>
        <end position="3733"/>
    </location>
</feature>
<dbReference type="Proteomes" id="UP000887569">
    <property type="component" value="Unplaced"/>
</dbReference>
<dbReference type="PROSITE" id="PS50021">
    <property type="entry name" value="CH"/>
    <property type="match status" value="2"/>
</dbReference>
<feature type="coiled-coil region" evidence="13">
    <location>
        <begin position="3122"/>
        <end position="3181"/>
    </location>
</feature>
<dbReference type="Pfam" id="PF00018">
    <property type="entry name" value="SH3_1"/>
    <property type="match status" value="1"/>
</dbReference>
<sequence length="4037" mass="464935">MFPASFYCPAERISNVSWRSESAAGNFTAKGMPKYEIQVQVPQVNRGGFSNGPSSNHPEDYDEFTDPTLFFERNRIKQLQDERVHIQKKTFTKWCNSFLSRARMEIVDLFIDVGDGVILMKLLEIISGEKLGKPNRGRMRVQKIENLNKTLDFLKRKRIQLENIGAEDILDRNERLILGLIWTIILRFQIDTISIPMDEETGERRHAKDALLLWCQRKTAGYANVKVENFTTSWRNGLAFNALIHSHRPDLINYESLSPQDPIGNLNNAFDIAEKKLEIARLLDAEDVNVSHPDEKSIITYVSLYYHYFAKQKTEMTGARRVAKIVGNLMQADQLQEDFETLCSDLLQWIQNTIVMLNTRRFPNSLKGIQDELVRFKNYRTVEKPPKYKEKGELEALFFTIQTKRKAMGRKPYVPPQGLFMHDIESAWALLDHAESERQSALIAELIRQERLEHMARKFERKAVLRESWLREMGAVLQDFDFGRSAAQVEASVKKQQAIAADILPREDRFKSLSVMATELTNENYHNSDRIRIRERDILDKWAQLLAALDARRRALMSLSDLMGLLRDIDTLSSEIRDLEPLFLNRDVGKHLLGVEDLLQKQGILEAQLNSQGELLKNVTTQALAYIRSKGEQYDVLQRKLDDVSALYDSVVDLCRQRRMALNRARDLFRFIQDYEEEMGWLSEKDDLCRSVLNNRDLSATPQLSRLFKHLETEMDAHWQSSKRVIAAGERLIANGQSKDDIHTRIYNLQSKWEQLRKTVEAVRRWLREAEQAHQYFHDANEAESWIREKMPLVKSDDYGRDEQASESLLSRHARLEEEIQAYRSDMVRLEEMATELANTEFIAGAVVHVEEENEELVVPQVRMLYPFSGNNVSVKKDEIIALIERSNEDWWRILKQDGTEGYVPANYCRIVDGETVTVSQTTTIRKTNKEPQESRNAIMARQEAISADYRKLNNLAQVRRRLLSDMIKLYRFVRECDQFEAWANDTENMLIDSASSDNVQAFRMKFDKLESEINTNGRTQLKRINSMAEELMNEGHSHSNEIRKRRDAVNRLWERIQELCKVQLGHLEKAERVAAFNETCEDARSWMADKFDLLDHKVDPNDPKAIAALQKRYQNLGKDLKPLEEKIRYLRELADKVKKEHPEEAAKIEAMIDQLVALHSDLKQKAAARIEEAEQTQGQQMFDGAVKNLQAWIEKTKNVLADKTRPVDIASAEDLLKKHYELKEDIDSKKYEFEYVRDLGKRLLQKNPSLNEVRSTLARLDSEQRALVTMWAEKEQLLKEMLDLQLLNTEAERIDAATKGHEAFLEITNLGDSVESVENLLKRHGDFEAKLRAQEDRLKAFAKNADQLVQAGHSESPFIQQRKDDVLARRANVHKAAGKRRAQLEASLVYQNLRRNIQELSQWIAEKKKIANDNAHKDAASIAMKLLKHSAFEAELKANAARLEQVNKDGKTLIAQQHYESPSIKRLLDGVNREWAELCKAAEAKGERLRQADAQKGLNRSLDDAHLKLDDIQNALQSKDLGSDLRGVKELLQKHALVEKEMAVFDKRIKEITDRGDALIKEGHFDASSIKAAIKKLTDRFESLKEPARLRRAALEESQKWHKLSFDVDCEMQWIAEKVPIASSEDSGRSLTEATNMQKKHEQLESEVNSRLPHIKATLKRGEDLIKERHYAQDQIKAKCEQLAGAWAHLGQLVRKRRNLLEWALKEEQYLFDAAEVESWMNEKRPALSSEDYGKDEDAAQKLLAKHKALQADMNTYRQWLEKLAMKCAELKKSVRSGGERFENRQTELEKEFDTLWKMAEERRKQLENAVHLYQYLRESQELELWINEQLQIAMSEDYGQDYEHLKELQNRFEDFKQSVKTGSERFVHCEAAANSLLKRSPPFAREILKRQEKLRSVWTLLLDYIESRDQKLDAAEELHRFNRDVAENQERIAEKHASIPSELGKDIKQVHSLWLKHEAFEHQLTAMEQQLQELLEESARLKAAYPGGNAEHITAQQAALAEAWQDLQDATVCRRDMLKAAYDLQRFYVNARDLIAWTEIVITDMQSEQAIHDLQGAEWLQKEHLRLQAEIEAREPEFTRLAQRGQQMIAKEHYASADIAVKLKQVAEALDRVRNEWSMRAEWLSQVREWHAFQREAKQTLAAIAARQSTLRCAQVGGTVDEVENQIKKLDTFQKALSTLDDRVASLHKTANQLIAARHMESAKIEQWMKQVENALAQLGSEVGVRRRLLADALKLARFNSDVAEMENWIDEKQKRIRMETDRQAKLTSIEDKMKRLQKHQAMEAELTANSARIEQIREQAKELASKRTADSEDIMKRSSALLRKWNELVAMSQEQSNALEEARDLLNFNQLVERVLQWIKEKELLVNAAEMGRDMEHCQLLIEKLDGTKADASVDESSVESANKLGAKLVAQRRSSQKAVQQQLLELNNAWKALQGKLSAYRMQLRAALEVHAFNRDVDDTCERIQEKVSLVTIDDLGKDLATVEALIRKQEAVERDMTVIHEKLKAHDNEAQKLLSKDPPLRETIIESLRKLEVSWQRLAELATSRGNRLMASGELHRFFDAVRKTEAWAVDTLTRLGTQETPQSAAHAESLIAKHVEKLAEIDGRQREMSELREWGAKLSNEQPDHKGEIQRALKRLQNLEHQLRQAWEAKNLVLARGRNRQLFSDQAARAEEWLLSKEAFLKQADMGESVDAVDTLLKKHVDFEKTLIAQSDKIDSLRRAADELIERDPENRNEVEQRRDSVLARHAALMDACKRRHSLLTENRKLHEFIDTCGELMTWISAKIQLAYDESFLDQTNLRSKLQKHLVFEAELDANEGRVKSTVGIGEKLIKERHYASDSVARQIAEVNGGWLELRRKSALKKRRLCEANEAYQLNRRLEDLDKWLERVENDLSNEDHGNDYISVEALIKKQDDLDAEIASRAASVQQCIDKAREFEKQGYANAKESLQMAKAVEQRYLGLKEPCQIRRDNLRDALAFYEWISEAEEQLEWIGDKMRQAISTDYGDTLHAVQSLTKKHALLEEEINSRQSLISKTEMKAMTMIKNGHFASNEIQKVLDELSSLLLSVKQLIQERSQKLADSLSSQQYYAEANEAEQWMRERLPLVANHDAGKDQAAAESHLRRLTTLENDVNKFAAEVERLRKATEAMLMRQHFDATNLTSKQIKLEKLYNDLKEECAHRRVLLVDASRYYAFVRQIDDLARWLGEKFEHTKQENYGRDLEDCQKLVAEFDQVMRELTSAGERVAAVQRMQEELLRSGHPFGASIRAKGTDLQHLWSAVNEAATERQQALQGAIQVHKFDQDADETLGWLEEKEAHQVAVEGEDISGADLPALKQLMIKHDEFMHGVSAVEKQVGDLCREAERLISLYPDTKEHLEVRRMEMEEQLKDVVNASRTYLERLQQMQNLQSYFQEHRDLIAWIRRLQHTVTSEALPNNVEGCEALMVRHAEYQSEMNARRPAVEEFLRKGRSMIASQHVLSQEISTKVNQLASAFDLLCDIWKERLALYEENLDVQKWKRDANVLDSWLNEKEELLSEEWRKVDSVDDADNRIRNFDDFLVTLEAQGEKFEGLKRLTLLERAYSIQRKTESERIRAEEERNEPKKENIKTFEKQNKLQDRRKERERRMTQEVSLLKPSPSFTEESVQYASQTLPHPRRGTEPVPCIRTSSFESKDTIANGGATTVTVPDIVTALDISRVSQTSSTLMPGEELTPQPMQRAGSSRKTPTFTTRRSHSLKRMKTWEDYGSIDMHGHLDRKQDLQSGGKKATIRTWKRYYTILCGQLLCFFKDEESFMENSAASAPVNILHAECNACPEYMKKKNAFRLKMQDGSEYLFACSDEKLMLEWVAKIKFHASLSPAQQLRSFDRGETPPLHAPPPRPGEILRRHTTEVGSPSRDPPVFDLASDEKRPSISSEDAAIGSMLVKETISTAYSSQREASTESVQGNQTSILQNGDEDMNALQHHGSSDSGSLPSRQAKGDGSDFIAWVESQGVGAAGSVGASSQQQHDDTDSVKKKKAFSFFKRGSRHGKENKQ</sequence>
<dbReference type="CDD" id="cd10571">
    <property type="entry name" value="PH_beta_spectrin"/>
    <property type="match status" value="1"/>
</dbReference>
<dbReference type="Gene3D" id="1.20.58.60">
    <property type="match status" value="23"/>
</dbReference>
<dbReference type="SMART" id="SM00033">
    <property type="entry name" value="CH"/>
    <property type="match status" value="2"/>
</dbReference>
<dbReference type="GO" id="GO:0005874">
    <property type="term" value="C:microtubule"/>
    <property type="evidence" value="ECO:0007669"/>
    <property type="project" value="UniProtKB-KW"/>
</dbReference>
<dbReference type="SUPFAM" id="SSF50729">
    <property type="entry name" value="PH domain-like"/>
    <property type="match status" value="1"/>
</dbReference>
<dbReference type="PROSITE" id="PS00020">
    <property type="entry name" value="ACTININ_2"/>
    <property type="match status" value="1"/>
</dbReference>
<dbReference type="FunFam" id="1.20.58.60:FF:000019">
    <property type="entry name" value="Spectrin beta chain"/>
    <property type="match status" value="1"/>
</dbReference>
<evidence type="ECO:0000259" key="15">
    <source>
        <dbReference type="PROSITE" id="PS50002"/>
    </source>
</evidence>
<evidence type="ECO:0000259" key="16">
    <source>
        <dbReference type="PROSITE" id="PS50003"/>
    </source>
</evidence>
<dbReference type="FunFam" id="2.30.29.30:FF:000024">
    <property type="entry name" value="Spectrin beta chain"/>
    <property type="match status" value="1"/>
</dbReference>
<dbReference type="GO" id="GO:0005085">
    <property type="term" value="F:guanyl-nucleotide exchange factor activity"/>
    <property type="evidence" value="ECO:0007669"/>
    <property type="project" value="UniProtKB-KW"/>
</dbReference>
<dbReference type="PRINTS" id="PR00683">
    <property type="entry name" value="SPECTRINPH"/>
</dbReference>
<dbReference type="CDD" id="cd00176">
    <property type="entry name" value="SPEC"/>
    <property type="match status" value="17"/>
</dbReference>
<evidence type="ECO:0000256" key="8">
    <source>
        <dbReference type="ARBA" id="ARBA00022701"/>
    </source>
</evidence>
<comment type="subcellular location">
    <subcellularLocation>
        <location evidence="1">Cytoplasm</location>
        <location evidence="1">Cytoskeleton</location>
    </subcellularLocation>
</comment>
<evidence type="ECO:0000313" key="20">
    <source>
        <dbReference type="WBParaSite" id="PgR033_g091_t02"/>
    </source>
</evidence>
<dbReference type="SMART" id="SM00326">
    <property type="entry name" value="SH3"/>
    <property type="match status" value="1"/>
</dbReference>
<evidence type="ECO:0000256" key="6">
    <source>
        <dbReference type="ARBA" id="ARBA00022553"/>
    </source>
</evidence>
<dbReference type="GO" id="GO:0005543">
    <property type="term" value="F:phospholipid binding"/>
    <property type="evidence" value="ECO:0007669"/>
    <property type="project" value="InterPro"/>
</dbReference>
<evidence type="ECO:0000256" key="10">
    <source>
        <dbReference type="ARBA" id="ARBA00023203"/>
    </source>
</evidence>
<dbReference type="PROSITE" id="PS00019">
    <property type="entry name" value="ACTININ_1"/>
    <property type="match status" value="1"/>
</dbReference>
<dbReference type="InterPro" id="IPR001849">
    <property type="entry name" value="PH_domain"/>
</dbReference>
<evidence type="ECO:0000256" key="2">
    <source>
        <dbReference type="ARBA" id="ARBA00006826"/>
    </source>
</evidence>
<dbReference type="SUPFAM" id="SSF47576">
    <property type="entry name" value="Calponin-homology domain, CH-domain"/>
    <property type="match status" value="1"/>
</dbReference>
<evidence type="ECO:0000256" key="1">
    <source>
        <dbReference type="ARBA" id="ARBA00004245"/>
    </source>
</evidence>